<dbReference type="PROSITE" id="PS50089">
    <property type="entry name" value="ZF_RING_2"/>
    <property type="match status" value="1"/>
</dbReference>
<evidence type="ECO:0000313" key="6">
    <source>
        <dbReference type="Proteomes" id="UP000625711"/>
    </source>
</evidence>
<reference evidence="5" key="1">
    <citation type="submission" date="2020-08" db="EMBL/GenBank/DDBJ databases">
        <title>Genome sequencing and assembly of the red palm weevil Rhynchophorus ferrugineus.</title>
        <authorList>
            <person name="Dias G.B."/>
            <person name="Bergman C.M."/>
            <person name="Manee M."/>
        </authorList>
    </citation>
    <scope>NUCLEOTIDE SEQUENCE</scope>
    <source>
        <strain evidence="5">AA-2017</strain>
        <tissue evidence="5">Whole larva</tissue>
    </source>
</reference>
<dbReference type="PANTHER" id="PTHR12618:SF20">
    <property type="entry name" value="PHD AND RING FINGER DOMAIN-CONTAINING PROTEIN 1"/>
    <property type="match status" value="1"/>
</dbReference>
<keyword evidence="6" id="KW-1185">Reference proteome</keyword>
<name>A0A834IZ23_RHYFE</name>
<evidence type="ECO:0000256" key="3">
    <source>
        <dbReference type="PROSITE-ProRule" id="PRU00175"/>
    </source>
</evidence>
<evidence type="ECO:0000256" key="2">
    <source>
        <dbReference type="ARBA" id="ARBA00022833"/>
    </source>
</evidence>
<dbReference type="OrthoDB" id="1935339at2759"/>
<dbReference type="GO" id="GO:0008270">
    <property type="term" value="F:zinc ion binding"/>
    <property type="evidence" value="ECO:0007669"/>
    <property type="project" value="UniProtKB-KW"/>
</dbReference>
<sequence length="165" mass="18661">MSLTSDLDHDENYDVKGDLLIPSTSNQNSSLDCAALSNHDEEIDLALDEKERCPICLKILDSQTLSTPDTCSLHTFCLTCLEEWSKVKNTCPVDRKEYRSILVLNSDREILNQIPIKSFSQENNENIPAIIDEMNRFLCVYCLSPLDLFPTGVFFCNDCCLVITT</sequence>
<keyword evidence="2" id="KW-0862">Zinc</keyword>
<dbReference type="InterPro" id="IPR013083">
    <property type="entry name" value="Znf_RING/FYVE/PHD"/>
</dbReference>
<comment type="caution">
    <text evidence="5">The sequence shown here is derived from an EMBL/GenBank/DDBJ whole genome shotgun (WGS) entry which is preliminary data.</text>
</comment>
<dbReference type="AlphaFoldDB" id="A0A834IZ23"/>
<gene>
    <name evidence="5" type="ORF">GWI33_003441</name>
</gene>
<dbReference type="PANTHER" id="PTHR12618">
    <property type="entry name" value="PHD AND RING FINGER DOMAIN-CONTAINING PROTEIN 1"/>
    <property type="match status" value="1"/>
</dbReference>
<evidence type="ECO:0000259" key="4">
    <source>
        <dbReference type="PROSITE" id="PS50089"/>
    </source>
</evidence>
<dbReference type="EMBL" id="JAACXV010000019">
    <property type="protein sequence ID" value="KAF7286870.1"/>
    <property type="molecule type" value="Genomic_DNA"/>
</dbReference>
<keyword evidence="1 3" id="KW-0863">Zinc-finger</keyword>
<dbReference type="Gene3D" id="3.30.40.10">
    <property type="entry name" value="Zinc/RING finger domain, C3HC4 (zinc finger)"/>
    <property type="match status" value="1"/>
</dbReference>
<dbReference type="InterPro" id="IPR001841">
    <property type="entry name" value="Znf_RING"/>
</dbReference>
<accession>A0A834IZ23</accession>
<dbReference type="SUPFAM" id="SSF57850">
    <property type="entry name" value="RING/U-box"/>
    <property type="match status" value="1"/>
</dbReference>
<dbReference type="Proteomes" id="UP000625711">
    <property type="component" value="Unassembled WGS sequence"/>
</dbReference>
<evidence type="ECO:0000256" key="1">
    <source>
        <dbReference type="ARBA" id="ARBA00022771"/>
    </source>
</evidence>
<dbReference type="Pfam" id="PF13639">
    <property type="entry name" value="zf-RING_2"/>
    <property type="match status" value="1"/>
</dbReference>
<feature type="domain" description="RING-type" evidence="4">
    <location>
        <begin position="53"/>
        <end position="95"/>
    </location>
</feature>
<organism evidence="5 6">
    <name type="scientific">Rhynchophorus ferrugineus</name>
    <name type="common">Red palm weevil</name>
    <name type="synonym">Curculio ferrugineus</name>
    <dbReference type="NCBI Taxonomy" id="354439"/>
    <lineage>
        <taxon>Eukaryota</taxon>
        <taxon>Metazoa</taxon>
        <taxon>Ecdysozoa</taxon>
        <taxon>Arthropoda</taxon>
        <taxon>Hexapoda</taxon>
        <taxon>Insecta</taxon>
        <taxon>Pterygota</taxon>
        <taxon>Neoptera</taxon>
        <taxon>Endopterygota</taxon>
        <taxon>Coleoptera</taxon>
        <taxon>Polyphaga</taxon>
        <taxon>Cucujiformia</taxon>
        <taxon>Curculionidae</taxon>
        <taxon>Dryophthorinae</taxon>
        <taxon>Rhynchophorus</taxon>
    </lineage>
</organism>
<dbReference type="InterPro" id="IPR047157">
    <property type="entry name" value="PHRF1/Atg35"/>
</dbReference>
<keyword evidence="1 3" id="KW-0479">Metal-binding</keyword>
<proteinExistence type="predicted"/>
<protein>
    <recommendedName>
        <fullName evidence="4">RING-type domain-containing protein</fullName>
    </recommendedName>
</protein>
<evidence type="ECO:0000313" key="5">
    <source>
        <dbReference type="EMBL" id="KAF7286870.1"/>
    </source>
</evidence>